<dbReference type="OrthoDB" id="2664786at2"/>
<comment type="caution">
    <text evidence="1">The sequence shown here is derived from an EMBL/GenBank/DDBJ whole genome shotgun (WGS) entry which is preliminary data.</text>
</comment>
<sequence>MAILLPQQFYALAASVGKSYYENLAGGTNASITVNNFGPFPVDLVVTRVNAPVITYLVPAGNSLTLSVDLLLVAALLTTPAGASTGTIQIATSDF</sequence>
<gene>
    <name evidence="1" type="ORF">AMS66_15385</name>
</gene>
<dbReference type="PATRIC" id="fig|1705561.3.peg.3138"/>
<dbReference type="RefSeq" id="WP_053781654.1">
    <property type="nucleotide sequence ID" value="NZ_LITU01000060.1"/>
</dbReference>
<protein>
    <submittedName>
        <fullName evidence="1">Uncharacterized protein</fullName>
    </submittedName>
</protein>
<organism evidence="1 2">
    <name type="scientific">Paenibacillus xylanivorans</name>
    <dbReference type="NCBI Taxonomy" id="1705561"/>
    <lineage>
        <taxon>Bacteria</taxon>
        <taxon>Bacillati</taxon>
        <taxon>Bacillota</taxon>
        <taxon>Bacilli</taxon>
        <taxon>Bacillales</taxon>
        <taxon>Paenibacillaceae</taxon>
        <taxon>Paenibacillus</taxon>
    </lineage>
</organism>
<dbReference type="Proteomes" id="UP000037688">
    <property type="component" value="Unassembled WGS sequence"/>
</dbReference>
<dbReference type="EMBL" id="LITU01000060">
    <property type="protein sequence ID" value="KOY15441.1"/>
    <property type="molecule type" value="Genomic_DNA"/>
</dbReference>
<name>A0A0N1IWN6_9BACL</name>
<keyword evidence="2" id="KW-1185">Reference proteome</keyword>
<evidence type="ECO:0000313" key="2">
    <source>
        <dbReference type="Proteomes" id="UP000037688"/>
    </source>
</evidence>
<accession>A0A0N1IWN6</accession>
<proteinExistence type="predicted"/>
<dbReference type="AlphaFoldDB" id="A0A0N1IWN6"/>
<evidence type="ECO:0000313" key="1">
    <source>
        <dbReference type="EMBL" id="KOY15441.1"/>
    </source>
</evidence>
<reference evidence="1 2" key="1">
    <citation type="submission" date="2015-08" db="EMBL/GenBank/DDBJ databases">
        <title>Draft genome sequence of cellulolytic and xylanolytic Paenibacillus sp. A59, isolated from a decaying forest soil from Patagonia, Argentina.</title>
        <authorList>
            <person name="Ghio S."/>
            <person name="Caceres A.M."/>
            <person name="Talia P."/>
            <person name="Grasso D."/>
            <person name="Campos E."/>
        </authorList>
    </citation>
    <scope>NUCLEOTIDE SEQUENCE [LARGE SCALE GENOMIC DNA]</scope>
    <source>
        <strain evidence="1 2">A59</strain>
    </source>
</reference>